<organism evidence="2">
    <name type="scientific">candidate division WOR-3 bacterium</name>
    <dbReference type="NCBI Taxonomy" id="2052148"/>
    <lineage>
        <taxon>Bacteria</taxon>
        <taxon>Bacteria division WOR-3</taxon>
    </lineage>
</organism>
<reference evidence="2" key="1">
    <citation type="journal article" date="2020" name="mSystems">
        <title>Genome- and Community-Level Interaction Insights into Carbon Utilization and Element Cycling Functions of Hydrothermarchaeota in Hydrothermal Sediment.</title>
        <authorList>
            <person name="Zhou Z."/>
            <person name="Liu Y."/>
            <person name="Xu W."/>
            <person name="Pan J."/>
            <person name="Luo Z.H."/>
            <person name="Li M."/>
        </authorList>
    </citation>
    <scope>NUCLEOTIDE SEQUENCE [LARGE SCALE GENOMIC DNA]</scope>
    <source>
        <strain evidence="2">SpSt-906</strain>
    </source>
</reference>
<dbReference type="Pfam" id="PF02686">
    <property type="entry name" value="GatC"/>
    <property type="match status" value="1"/>
</dbReference>
<accession>A0A7C3YTW0</accession>
<feature type="region of interest" description="Disordered" evidence="1">
    <location>
        <begin position="49"/>
        <end position="69"/>
    </location>
</feature>
<dbReference type="EMBL" id="DTMQ01000042">
    <property type="protein sequence ID" value="HGE99752.1"/>
    <property type="molecule type" value="Genomic_DNA"/>
</dbReference>
<evidence type="ECO:0000313" key="2">
    <source>
        <dbReference type="EMBL" id="HGE99752.1"/>
    </source>
</evidence>
<dbReference type="SUPFAM" id="SSF141000">
    <property type="entry name" value="Glu-tRNAGln amidotransferase C subunit"/>
    <property type="match status" value="1"/>
</dbReference>
<name>A0A7C3YTW0_UNCW3</name>
<dbReference type="InterPro" id="IPR003837">
    <property type="entry name" value="GatC"/>
</dbReference>
<keyword evidence="2" id="KW-0808">Transferase</keyword>
<gene>
    <name evidence="2" type="ORF">ENX07_06785</name>
</gene>
<protein>
    <submittedName>
        <fullName evidence="2">Aspartyl/glutamyl-tRNA amidotransferase subunit C</fullName>
    </submittedName>
</protein>
<dbReference type="GO" id="GO:0016740">
    <property type="term" value="F:transferase activity"/>
    <property type="evidence" value="ECO:0007669"/>
    <property type="project" value="UniProtKB-KW"/>
</dbReference>
<evidence type="ECO:0000256" key="1">
    <source>
        <dbReference type="SAM" id="MobiDB-lite"/>
    </source>
</evidence>
<dbReference type="GO" id="GO:0006450">
    <property type="term" value="P:regulation of translational fidelity"/>
    <property type="evidence" value="ECO:0007669"/>
    <property type="project" value="InterPro"/>
</dbReference>
<proteinExistence type="predicted"/>
<dbReference type="Gene3D" id="1.10.20.60">
    <property type="entry name" value="Glu-tRNAGln amidotransferase C subunit, N-terminal domain"/>
    <property type="match status" value="1"/>
</dbReference>
<sequence>MKELEIDIEKLARLAHIALSPEEKKRLKTSLLKIVEYFQTIRPLATGSGEKTLTSAEGESLPPLHCPRRKEEEPIHLSLRIEPEYLKTLPNYQDGYFQVPRIME</sequence>
<dbReference type="AlphaFoldDB" id="A0A7C3YTW0"/>
<comment type="caution">
    <text evidence="2">The sequence shown here is derived from an EMBL/GenBank/DDBJ whole genome shotgun (WGS) entry which is preliminary data.</text>
</comment>
<dbReference type="InterPro" id="IPR036113">
    <property type="entry name" value="Asp/Glu-ADT_sf_sub_c"/>
</dbReference>